<evidence type="ECO:0000256" key="1">
    <source>
        <dbReference type="ARBA" id="ARBA00022574"/>
    </source>
</evidence>
<dbReference type="SUPFAM" id="SSF50978">
    <property type="entry name" value="WD40 repeat-like"/>
    <property type="match status" value="1"/>
</dbReference>
<feature type="repeat" description="WD" evidence="3">
    <location>
        <begin position="204"/>
        <end position="245"/>
    </location>
</feature>
<dbReference type="InterPro" id="IPR001680">
    <property type="entry name" value="WD40_rpt"/>
</dbReference>
<dbReference type="InterPro" id="IPR015943">
    <property type="entry name" value="WD40/YVTN_repeat-like_dom_sf"/>
</dbReference>
<protein>
    <submittedName>
        <fullName evidence="4">WD40 repeat domain-containing protein</fullName>
    </submittedName>
</protein>
<reference evidence="5" key="1">
    <citation type="journal article" date="2019" name="Int. J. Syst. Evol. Microbiol.">
        <title>The Global Catalogue of Microorganisms (GCM) 10K type strain sequencing project: providing services to taxonomists for standard genome sequencing and annotation.</title>
        <authorList>
            <consortium name="The Broad Institute Genomics Platform"/>
            <consortium name="The Broad Institute Genome Sequencing Center for Infectious Disease"/>
            <person name="Wu L."/>
            <person name="Ma J."/>
        </authorList>
    </citation>
    <scope>NUCLEOTIDE SEQUENCE [LARGE SCALE GENOMIC DNA]</scope>
    <source>
        <strain evidence="5">CGMCC 4.7144</strain>
    </source>
</reference>
<dbReference type="Pfam" id="PF00400">
    <property type="entry name" value="WD40"/>
    <property type="match status" value="5"/>
</dbReference>
<dbReference type="SMART" id="SM00320">
    <property type="entry name" value="WD40"/>
    <property type="match status" value="8"/>
</dbReference>
<evidence type="ECO:0000256" key="2">
    <source>
        <dbReference type="ARBA" id="ARBA00022737"/>
    </source>
</evidence>
<dbReference type="CDD" id="cd00200">
    <property type="entry name" value="WD40"/>
    <property type="match status" value="1"/>
</dbReference>
<keyword evidence="5" id="KW-1185">Reference proteome</keyword>
<name>A0ABW1H2I2_9ACTN</name>
<dbReference type="SUPFAM" id="SSF50998">
    <property type="entry name" value="Quinoprotein alcohol dehydrogenase-like"/>
    <property type="match status" value="1"/>
</dbReference>
<dbReference type="InterPro" id="IPR011047">
    <property type="entry name" value="Quinoprotein_ADH-like_sf"/>
</dbReference>
<dbReference type="PROSITE" id="PS00678">
    <property type="entry name" value="WD_REPEATS_1"/>
    <property type="match status" value="2"/>
</dbReference>
<dbReference type="EMBL" id="JBHSQS010000003">
    <property type="protein sequence ID" value="MFC5922717.1"/>
    <property type="molecule type" value="Genomic_DNA"/>
</dbReference>
<evidence type="ECO:0000313" key="4">
    <source>
        <dbReference type="EMBL" id="MFC5922717.1"/>
    </source>
</evidence>
<dbReference type="PANTHER" id="PTHR44129">
    <property type="entry name" value="WD REPEAT-CONTAINING PROTEIN POP1"/>
    <property type="match status" value="1"/>
</dbReference>
<dbReference type="PRINTS" id="PR00320">
    <property type="entry name" value="GPROTEINBRPT"/>
</dbReference>
<feature type="repeat" description="WD" evidence="3">
    <location>
        <begin position="41"/>
        <end position="82"/>
    </location>
</feature>
<accession>A0ABW1H2I2</accession>
<dbReference type="PROSITE" id="PS50294">
    <property type="entry name" value="WD_REPEATS_REGION"/>
    <property type="match status" value="3"/>
</dbReference>
<keyword evidence="2" id="KW-0677">Repeat</keyword>
<dbReference type="InterPro" id="IPR036322">
    <property type="entry name" value="WD40_repeat_dom_sf"/>
</dbReference>
<dbReference type="InterPro" id="IPR019775">
    <property type="entry name" value="WD40_repeat_CS"/>
</dbReference>
<feature type="repeat" description="WD" evidence="3">
    <location>
        <begin position="124"/>
        <end position="165"/>
    </location>
</feature>
<evidence type="ECO:0000313" key="5">
    <source>
        <dbReference type="Proteomes" id="UP001596226"/>
    </source>
</evidence>
<dbReference type="InterPro" id="IPR050349">
    <property type="entry name" value="WD_LIS1/nudF_dynein_reg"/>
</dbReference>
<gene>
    <name evidence="4" type="ORF">ACFQGL_05095</name>
</gene>
<organism evidence="4 5">
    <name type="scientific">Micromonospora vulcania</name>
    <dbReference type="NCBI Taxonomy" id="1441873"/>
    <lineage>
        <taxon>Bacteria</taxon>
        <taxon>Bacillati</taxon>
        <taxon>Actinomycetota</taxon>
        <taxon>Actinomycetes</taxon>
        <taxon>Micromonosporales</taxon>
        <taxon>Micromonosporaceae</taxon>
        <taxon>Micromonospora</taxon>
    </lineage>
</organism>
<sequence length="561" mass="60808">MIAHRGPISGIAAYQDAYVLTAGYDNQIILWEMASKEPLTRTWHDHLANQVAFSPDGRLAVTSSSDYSARLWALPELRLVAVLAEQTDDVEMSAFHPHRELIATASRDHNVRVYDFKGSLVVTFTGHTADVISVEWSRDGDEIISSSDDGTIKRWSMSSRRLVADLDMEGVETDTVAISTDGTIYAGNDNGQIIVVTDDGRTTIDAHEAGIKRVVLDHRRALLVTLSYDRTMKLWDVRDAEPVITTTTDLPADVWPRSCAFAGDSQLVFATFGATYRIYDYRSGKWVDEDVPPTPGVNAVLADAASRVITVGDAGIVKRDGETIAETGSLCNFLVAVGDRVLTGGQLGKLFDATTGAVVHQHRSPLNCGVAFTHDNRPHVLIGAYTGEGLVFELGDQGLRFVTELRLHGNAVKGVAESDGRLFSVAADASATWCDGNTLEVLRTVQDGHTKIANGCVGLGQGYFASISRDLRLRIWDPQFTPAVIETPHDHSIKCVSASSDGRQVATGGYHGRVCVYDRQADSWVVNQRPTTAGISSLSYAPGLGCFLASSYDGNVYRVDA</sequence>
<comment type="caution">
    <text evidence="4">The sequence shown here is derived from an EMBL/GenBank/DDBJ whole genome shotgun (WGS) entry which is preliminary data.</text>
</comment>
<proteinExistence type="predicted"/>
<feature type="repeat" description="WD" evidence="3">
    <location>
        <begin position="1"/>
        <end position="41"/>
    </location>
</feature>
<feature type="repeat" description="WD" evidence="3">
    <location>
        <begin position="83"/>
        <end position="117"/>
    </location>
</feature>
<dbReference type="PROSITE" id="PS50082">
    <property type="entry name" value="WD_REPEATS_2"/>
    <property type="match status" value="5"/>
</dbReference>
<dbReference type="RefSeq" id="WP_377506123.1">
    <property type="nucleotide sequence ID" value="NZ_JBHSQS010000003.1"/>
</dbReference>
<dbReference type="InterPro" id="IPR020472">
    <property type="entry name" value="WD40_PAC1"/>
</dbReference>
<keyword evidence="1 3" id="KW-0853">WD repeat</keyword>
<dbReference type="Proteomes" id="UP001596226">
    <property type="component" value="Unassembled WGS sequence"/>
</dbReference>
<dbReference type="Gene3D" id="2.130.10.10">
    <property type="entry name" value="YVTN repeat-like/Quinoprotein amine dehydrogenase"/>
    <property type="match status" value="3"/>
</dbReference>
<evidence type="ECO:0000256" key="3">
    <source>
        <dbReference type="PROSITE-ProRule" id="PRU00221"/>
    </source>
</evidence>